<sequence length="407" mass="46205">MLRLCFTSSPASARAQATLLVCTRCELAAAAATATMSPSSCSSLFFSRRYQRSSSTRVRSSTWVEKTNNFEERRREQQEEAARSARRRARYASAAPDAFASHSYASASAAPAEEGEAASSSSGAGMTKPSTGFWNFLKGGSKGRRSQPLNPLMYLERSHAMSQYNPDARAAQRLIDAVNGLRRRNSRRQDPMTIQLSEEEKQAIVNRYASTRWYGPLYRPFEKITERQIRWALRISHIVLLLLLVGFLVVVMLAFMREMDTVAKLSPEDQQDYAYMVQGMRYSDIYKAGKAVLDRDDPLEALPPEVRLHMAIEACRDRGWHKIDWAVELRTMHAKSAWEDGDFTHLFYWMVMQVGRAMSGGGGLFNDRILDVQRVREDGTESPQERDRFVEMEPTAMPITTKRSFFS</sequence>
<evidence type="ECO:0000256" key="1">
    <source>
        <dbReference type="SAM" id="MobiDB-lite"/>
    </source>
</evidence>
<dbReference type="AlphaFoldDB" id="A0A0N1I6X7"/>
<gene>
    <name evidence="3" type="ORF">ABL78_4079</name>
</gene>
<reference evidence="3 4" key="1">
    <citation type="journal article" date="2015" name="PLoS Pathog.">
        <title>Leptomonas seymouri: Adaptations to the Dixenous Life Cycle Analyzed by Genome Sequencing, Transcriptome Profiling and Co-infection with Leishmania donovani.</title>
        <authorList>
            <person name="Kraeva N."/>
            <person name="Butenko A."/>
            <person name="Hlavacova J."/>
            <person name="Kostygov A."/>
            <person name="Myskova J."/>
            <person name="Grybchuk D."/>
            <person name="Lestinova T."/>
            <person name="Votypka J."/>
            <person name="Volf P."/>
            <person name="Opperdoes F."/>
            <person name="Flegontov P."/>
            <person name="Lukes J."/>
            <person name="Yurchenko V."/>
        </authorList>
    </citation>
    <scope>NUCLEOTIDE SEQUENCE [LARGE SCALE GENOMIC DNA]</scope>
    <source>
        <strain evidence="3 4">ATCC 30220</strain>
    </source>
</reference>
<protein>
    <recommendedName>
        <fullName evidence="5">Transmembrane protein</fullName>
    </recommendedName>
</protein>
<accession>A0A0N1I6X7</accession>
<comment type="caution">
    <text evidence="3">The sequence shown here is derived from an EMBL/GenBank/DDBJ whole genome shotgun (WGS) entry which is preliminary data.</text>
</comment>
<evidence type="ECO:0000313" key="3">
    <source>
        <dbReference type="EMBL" id="KPI86843.1"/>
    </source>
</evidence>
<dbReference type="EMBL" id="LJSK01000113">
    <property type="protein sequence ID" value="KPI86843.1"/>
    <property type="molecule type" value="Genomic_DNA"/>
</dbReference>
<dbReference type="Proteomes" id="UP000038009">
    <property type="component" value="Unassembled WGS sequence"/>
</dbReference>
<feature type="compositionally biased region" description="Basic and acidic residues" evidence="1">
    <location>
        <begin position="68"/>
        <end position="83"/>
    </location>
</feature>
<keyword evidence="2" id="KW-1133">Transmembrane helix</keyword>
<name>A0A0N1I6X7_LEPSE</name>
<keyword evidence="4" id="KW-1185">Reference proteome</keyword>
<keyword evidence="2" id="KW-0472">Membrane</keyword>
<organism evidence="3 4">
    <name type="scientific">Leptomonas seymouri</name>
    <dbReference type="NCBI Taxonomy" id="5684"/>
    <lineage>
        <taxon>Eukaryota</taxon>
        <taxon>Discoba</taxon>
        <taxon>Euglenozoa</taxon>
        <taxon>Kinetoplastea</taxon>
        <taxon>Metakinetoplastina</taxon>
        <taxon>Trypanosomatida</taxon>
        <taxon>Trypanosomatidae</taxon>
        <taxon>Leishmaniinae</taxon>
        <taxon>Leptomonas</taxon>
    </lineage>
</organism>
<keyword evidence="2" id="KW-0812">Transmembrane</keyword>
<proteinExistence type="predicted"/>
<dbReference type="VEuPathDB" id="TriTrypDB:Lsey_0113_0040"/>
<dbReference type="OMA" id="FVEMEPT"/>
<evidence type="ECO:0000256" key="2">
    <source>
        <dbReference type="SAM" id="Phobius"/>
    </source>
</evidence>
<evidence type="ECO:0008006" key="5">
    <source>
        <dbReference type="Google" id="ProtNLM"/>
    </source>
</evidence>
<feature type="region of interest" description="Disordered" evidence="1">
    <location>
        <begin position="57"/>
        <end position="88"/>
    </location>
</feature>
<evidence type="ECO:0000313" key="4">
    <source>
        <dbReference type="Proteomes" id="UP000038009"/>
    </source>
</evidence>
<feature type="transmembrane region" description="Helical" evidence="2">
    <location>
        <begin position="231"/>
        <end position="255"/>
    </location>
</feature>
<dbReference type="OrthoDB" id="273060at2759"/>